<keyword evidence="9" id="KW-1185">Reference proteome</keyword>
<dbReference type="Proteomes" id="UP000198356">
    <property type="component" value="Unassembled WGS sequence"/>
</dbReference>
<dbReference type="InterPro" id="IPR006685">
    <property type="entry name" value="MscS_channel_2nd"/>
</dbReference>
<evidence type="ECO:0000256" key="2">
    <source>
        <dbReference type="ARBA" id="ARBA00022692"/>
    </source>
</evidence>
<sequence>MKELRRILVLAPAVALAIFVAAAFMTRSAMQHLPARRGGASAELVDQRPWQTIAALEPLAVSAEEQALARDAARLADHEVDQAFALALRKATIQTHKLHGGALDLEQKVATLQASVKTDQTQVDSLTAAAKNAGTESAAGDDLDVAKAQLTLDQNELADAQQDLARATGDTRAEVQQELATHEAAMKKHEAQEQANGEIAVISAKRYRTLFGRAQAWFDQRSRAELLAQAEQEALAEVKPMAAEHDSLEGLSQQTGQQTGQTGAARVHMLQALATQRSMMSILDDRIQCEQRLAEIYRRWQAQVWMQHRIVDHMLMVSFAWVAFVVLMTVLAIHCARLVLHRVATDRRRIHTLQTILDVAIQFVGLLLILLIVFGPPEQVPTILGLATAGLTVVFQDFIVAFCGWFVLMGKNGIRVGDWVEIDSIGGEVLEIGLFRTSLLETGNWTSHGHPTGRRVTFLNGFAIRGQYFNFSTSGQWMWDEIRLSIPAAAASAGALEKVRAFVTEATVQDVAQAEQEWQRVVERNSLSQFSAQPTLDLRPAASGVDVIVRYVTRAENRFELKNRLYQSMVDLLQETQLLGAP</sequence>
<evidence type="ECO:0000256" key="5">
    <source>
        <dbReference type="SAM" id="Coils"/>
    </source>
</evidence>
<feature type="transmembrane region" description="Helical" evidence="6">
    <location>
        <begin position="386"/>
        <end position="408"/>
    </location>
</feature>
<feature type="coiled-coil region" evidence="5">
    <location>
        <begin position="143"/>
        <end position="192"/>
    </location>
</feature>
<protein>
    <submittedName>
        <fullName evidence="8">Small-conductance mechanosensitive channel</fullName>
    </submittedName>
</protein>
<dbReference type="SUPFAM" id="SSF50182">
    <property type="entry name" value="Sm-like ribonucleoproteins"/>
    <property type="match status" value="1"/>
</dbReference>
<feature type="domain" description="Mechanosensitive ion channel MscS" evidence="7">
    <location>
        <begin position="402"/>
        <end position="439"/>
    </location>
</feature>
<dbReference type="PANTHER" id="PTHR30566">
    <property type="entry name" value="YNAI-RELATED MECHANOSENSITIVE ION CHANNEL"/>
    <property type="match status" value="1"/>
</dbReference>
<dbReference type="InterPro" id="IPR023408">
    <property type="entry name" value="MscS_beta-dom_sf"/>
</dbReference>
<proteinExistence type="predicted"/>
<evidence type="ECO:0000259" key="7">
    <source>
        <dbReference type="Pfam" id="PF00924"/>
    </source>
</evidence>
<dbReference type="GO" id="GO:0008381">
    <property type="term" value="F:mechanosensitive monoatomic ion channel activity"/>
    <property type="evidence" value="ECO:0007669"/>
    <property type="project" value="UniProtKB-ARBA"/>
</dbReference>
<dbReference type="RefSeq" id="WP_245818022.1">
    <property type="nucleotide sequence ID" value="NZ_FZOU01000005.1"/>
</dbReference>
<gene>
    <name evidence="8" type="ORF">SAMN05421770_105206</name>
</gene>
<keyword evidence="4 6" id="KW-0472">Membrane</keyword>
<dbReference type="AlphaFoldDB" id="A0A239KU51"/>
<dbReference type="Gene3D" id="2.30.30.60">
    <property type="match status" value="1"/>
</dbReference>
<name>A0A239KU51_9BACT</name>
<evidence type="ECO:0000313" key="9">
    <source>
        <dbReference type="Proteomes" id="UP000198356"/>
    </source>
</evidence>
<evidence type="ECO:0000313" key="8">
    <source>
        <dbReference type="EMBL" id="SNT21550.1"/>
    </source>
</evidence>
<evidence type="ECO:0000256" key="1">
    <source>
        <dbReference type="ARBA" id="ARBA00004370"/>
    </source>
</evidence>
<dbReference type="Pfam" id="PF00924">
    <property type="entry name" value="MS_channel_2nd"/>
    <property type="match status" value="1"/>
</dbReference>
<comment type="subcellular location">
    <subcellularLocation>
        <location evidence="1">Membrane</location>
    </subcellularLocation>
</comment>
<reference evidence="8 9" key="1">
    <citation type="submission" date="2017-06" db="EMBL/GenBank/DDBJ databases">
        <authorList>
            <person name="Kim H.J."/>
            <person name="Triplett B.A."/>
        </authorList>
    </citation>
    <scope>NUCLEOTIDE SEQUENCE [LARGE SCALE GENOMIC DNA]</scope>
    <source>
        <strain evidence="8 9">DSM 18704</strain>
    </source>
</reference>
<evidence type="ECO:0000256" key="3">
    <source>
        <dbReference type="ARBA" id="ARBA00022989"/>
    </source>
</evidence>
<evidence type="ECO:0000256" key="4">
    <source>
        <dbReference type="ARBA" id="ARBA00023136"/>
    </source>
</evidence>
<organism evidence="8 9">
    <name type="scientific">Granulicella rosea</name>
    <dbReference type="NCBI Taxonomy" id="474952"/>
    <lineage>
        <taxon>Bacteria</taxon>
        <taxon>Pseudomonadati</taxon>
        <taxon>Acidobacteriota</taxon>
        <taxon>Terriglobia</taxon>
        <taxon>Terriglobales</taxon>
        <taxon>Acidobacteriaceae</taxon>
        <taxon>Granulicella</taxon>
    </lineage>
</organism>
<dbReference type="EMBL" id="FZOU01000005">
    <property type="protein sequence ID" value="SNT21550.1"/>
    <property type="molecule type" value="Genomic_DNA"/>
</dbReference>
<dbReference type="PANTHER" id="PTHR30566:SF5">
    <property type="entry name" value="MECHANOSENSITIVE ION CHANNEL PROTEIN 1, MITOCHONDRIAL-RELATED"/>
    <property type="match status" value="1"/>
</dbReference>
<feature type="transmembrane region" description="Helical" evidence="6">
    <location>
        <begin position="352"/>
        <end position="374"/>
    </location>
</feature>
<keyword evidence="5" id="KW-0175">Coiled coil</keyword>
<accession>A0A239KU51</accession>
<evidence type="ECO:0000256" key="6">
    <source>
        <dbReference type="SAM" id="Phobius"/>
    </source>
</evidence>
<keyword evidence="3 6" id="KW-1133">Transmembrane helix</keyword>
<feature type="transmembrane region" description="Helical" evidence="6">
    <location>
        <begin position="319"/>
        <end position="340"/>
    </location>
</feature>
<keyword evidence="2 6" id="KW-0812">Transmembrane</keyword>
<dbReference type="GO" id="GO:0016020">
    <property type="term" value="C:membrane"/>
    <property type="evidence" value="ECO:0007669"/>
    <property type="project" value="UniProtKB-SubCell"/>
</dbReference>
<dbReference type="InterPro" id="IPR010920">
    <property type="entry name" value="LSM_dom_sf"/>
</dbReference>